<evidence type="ECO:0000313" key="5">
    <source>
        <dbReference type="EMBL" id="JAA91101.1"/>
    </source>
</evidence>
<proteinExistence type="predicted"/>
<organism evidence="5">
    <name type="scientific">Pararge aegeria</name>
    <name type="common">speckled wood butterfly</name>
    <dbReference type="NCBI Taxonomy" id="116150"/>
    <lineage>
        <taxon>Eukaryota</taxon>
        <taxon>Metazoa</taxon>
        <taxon>Ecdysozoa</taxon>
        <taxon>Arthropoda</taxon>
        <taxon>Hexapoda</taxon>
        <taxon>Insecta</taxon>
        <taxon>Pterygota</taxon>
        <taxon>Neoptera</taxon>
        <taxon>Endopterygota</taxon>
        <taxon>Lepidoptera</taxon>
        <taxon>Glossata</taxon>
        <taxon>Ditrysia</taxon>
        <taxon>Papilionoidea</taxon>
        <taxon>Nymphalidae</taxon>
        <taxon>Satyrinae</taxon>
        <taxon>Satyrini</taxon>
        <taxon>Parargina</taxon>
        <taxon>Pararge</taxon>
    </lineage>
</organism>
<keyword evidence="1" id="KW-0646">Protease inhibitor</keyword>
<feature type="signal peptide" evidence="3">
    <location>
        <begin position="1"/>
        <end position="19"/>
    </location>
</feature>
<evidence type="ECO:0000256" key="2">
    <source>
        <dbReference type="ARBA" id="ARBA00022900"/>
    </source>
</evidence>
<feature type="domain" description="Serpin" evidence="4">
    <location>
        <begin position="126"/>
        <end position="196"/>
    </location>
</feature>
<evidence type="ECO:0000256" key="1">
    <source>
        <dbReference type="ARBA" id="ARBA00022690"/>
    </source>
</evidence>
<dbReference type="InterPro" id="IPR036186">
    <property type="entry name" value="Serpin_sf"/>
</dbReference>
<dbReference type="AlphaFoldDB" id="S4PES2"/>
<protein>
    <submittedName>
        <fullName evidence="5">Serine protease inhibitor 12</fullName>
    </submittedName>
</protein>
<sequence>MKILYTICSVCILAMHINCQLRQGNQQRKGLNPLNDDSTAIRYSTESSYDKYIQDLLNSIQTTRSTQSSNTINNIPVNEIPQANYNYANDRVNGIQDEASPIALNPIRFMGVGSTEVEQLNNITYAITTFGINLMKSINYLQTGNIIVSPTSIATVLALLQQGTFGDAQNQITRSLQTPPEVSAPTYKRLTYDMKKRNS</sequence>
<evidence type="ECO:0000259" key="4">
    <source>
        <dbReference type="Pfam" id="PF00079"/>
    </source>
</evidence>
<accession>S4PES2</accession>
<feature type="chain" id="PRO_5004531960" evidence="3">
    <location>
        <begin position="20"/>
        <end position="199"/>
    </location>
</feature>
<reference evidence="5" key="2">
    <citation type="submission" date="2013-05" db="EMBL/GenBank/DDBJ databases">
        <authorList>
            <person name="Carter J.-M."/>
            <person name="Baker S.C."/>
            <person name="Pink R."/>
            <person name="Carter D.R.F."/>
            <person name="Collins A."/>
            <person name="Tomlin J."/>
            <person name="Gibbs M."/>
            <person name="Breuker C.J."/>
        </authorList>
    </citation>
    <scope>NUCLEOTIDE SEQUENCE</scope>
    <source>
        <tissue evidence="5">Ovary</tissue>
    </source>
</reference>
<feature type="non-terminal residue" evidence="5">
    <location>
        <position position="199"/>
    </location>
</feature>
<evidence type="ECO:0000256" key="3">
    <source>
        <dbReference type="SAM" id="SignalP"/>
    </source>
</evidence>
<dbReference type="GO" id="GO:0004867">
    <property type="term" value="F:serine-type endopeptidase inhibitor activity"/>
    <property type="evidence" value="ECO:0007669"/>
    <property type="project" value="UniProtKB-KW"/>
</dbReference>
<name>S4PES2_9NEOP</name>
<dbReference type="EMBL" id="GAIX01001459">
    <property type="protein sequence ID" value="JAA91101.1"/>
    <property type="molecule type" value="Transcribed_RNA"/>
</dbReference>
<dbReference type="Gene3D" id="3.30.497.10">
    <property type="entry name" value="Antithrombin, subunit I, domain 2"/>
    <property type="match status" value="1"/>
</dbReference>
<reference evidence="5" key="1">
    <citation type="journal article" date="2013" name="BMC Genomics">
        <title>Unscrambling butterfly oogenesis.</title>
        <authorList>
            <person name="Carter J.M."/>
            <person name="Baker S.C."/>
            <person name="Pink R."/>
            <person name="Carter D.R."/>
            <person name="Collins A."/>
            <person name="Tomlin J."/>
            <person name="Gibbs M."/>
            <person name="Breuker C.J."/>
        </authorList>
    </citation>
    <scope>NUCLEOTIDE SEQUENCE</scope>
    <source>
        <tissue evidence="5">Ovary</tissue>
    </source>
</reference>
<keyword evidence="2" id="KW-0722">Serine protease inhibitor</keyword>
<keyword evidence="3" id="KW-0732">Signal</keyword>
<dbReference type="SUPFAM" id="SSF56574">
    <property type="entry name" value="Serpins"/>
    <property type="match status" value="1"/>
</dbReference>
<dbReference type="InterPro" id="IPR023796">
    <property type="entry name" value="Serpin_dom"/>
</dbReference>
<dbReference type="InterPro" id="IPR042178">
    <property type="entry name" value="Serpin_sf_1"/>
</dbReference>
<dbReference type="Pfam" id="PF00079">
    <property type="entry name" value="Serpin"/>
    <property type="match status" value="1"/>
</dbReference>